<keyword evidence="2" id="KW-1185">Reference proteome</keyword>
<accession>A0A0J6CP28</accession>
<gene>
    <name evidence="1" type="ORF">AB986_01310</name>
</gene>
<dbReference type="NCBIfam" id="NF033727">
    <property type="entry name" value="chaperon_ArsD"/>
    <property type="match status" value="1"/>
</dbReference>
<dbReference type="GO" id="GO:0003677">
    <property type="term" value="F:DNA binding"/>
    <property type="evidence" value="ECO:0007669"/>
    <property type="project" value="InterPro"/>
</dbReference>
<comment type="caution">
    <text evidence="1">The sequence shown here is derived from an EMBL/GenBank/DDBJ whole genome shotgun (WGS) entry which is preliminary data.</text>
</comment>
<dbReference type="Proteomes" id="UP000035996">
    <property type="component" value="Unassembled WGS sequence"/>
</dbReference>
<dbReference type="InterPro" id="IPR010712">
    <property type="entry name" value="Arsenical-R_ArsD"/>
</dbReference>
<dbReference type="PATRIC" id="fig|157733.3.peg.2469"/>
<evidence type="ECO:0000313" key="2">
    <source>
        <dbReference type="Proteomes" id="UP000035996"/>
    </source>
</evidence>
<dbReference type="STRING" id="157733.AB986_01310"/>
<protein>
    <submittedName>
        <fullName evidence="1">Arsenic resistance operon repressor</fullName>
    </submittedName>
</protein>
<dbReference type="GO" id="GO:0046685">
    <property type="term" value="P:response to arsenic-containing substance"/>
    <property type="evidence" value="ECO:0007669"/>
    <property type="project" value="InterPro"/>
</dbReference>
<organism evidence="1 2">
    <name type="scientific">Guptibacillus hwajinpoensis</name>
    <dbReference type="NCBI Taxonomy" id="208199"/>
    <lineage>
        <taxon>Bacteria</taxon>
        <taxon>Bacillati</taxon>
        <taxon>Bacillota</taxon>
        <taxon>Bacilli</taxon>
        <taxon>Bacillales</taxon>
        <taxon>Guptibacillaceae</taxon>
        <taxon>Guptibacillus</taxon>
    </lineage>
</organism>
<dbReference type="Pfam" id="PF06953">
    <property type="entry name" value="ArsD"/>
    <property type="match status" value="1"/>
</dbReference>
<dbReference type="EMBL" id="LELK01000001">
    <property type="protein sequence ID" value="KMM37996.1"/>
    <property type="molecule type" value="Genomic_DNA"/>
</dbReference>
<dbReference type="RefSeq" id="WP_048309080.1">
    <property type="nucleotide sequence ID" value="NZ_CP119526.1"/>
</dbReference>
<reference evidence="1" key="1">
    <citation type="submission" date="2015-06" db="EMBL/GenBank/DDBJ databases">
        <authorList>
            <person name="Liu B."/>
            <person name="Wang J."/>
            <person name="Zhu Y."/>
            <person name="Liu G."/>
            <person name="Chen Q."/>
            <person name="Zheng C."/>
            <person name="Che J."/>
            <person name="Ge C."/>
            <person name="Shi H."/>
            <person name="Pan Z."/>
            <person name="Liu X."/>
        </authorList>
    </citation>
    <scope>NUCLEOTIDE SEQUENCE [LARGE SCALE GENOMIC DNA]</scope>
    <source>
        <strain evidence="1">DSM 16346</strain>
    </source>
</reference>
<sequence>MKLEIFDPAMCCSTGVCGPSVDPELTRFASAVFSLQKKGFQIERYNLANDPGKFTENKKASDFLHEKGPDALPIVLMDGEVVMNSSYPSNTQLSEWFDIDKDELKEQPKSNSVTINISDLKK</sequence>
<dbReference type="AlphaFoldDB" id="A0A0J6CP28"/>
<dbReference type="OrthoDB" id="9801358at2"/>
<proteinExistence type="predicted"/>
<name>A0A0J6CP28_9BACL</name>
<evidence type="ECO:0000313" key="1">
    <source>
        <dbReference type="EMBL" id="KMM37996.1"/>
    </source>
</evidence>
<dbReference type="GO" id="GO:0045892">
    <property type="term" value="P:negative regulation of DNA-templated transcription"/>
    <property type="evidence" value="ECO:0007669"/>
    <property type="project" value="InterPro"/>
</dbReference>
<dbReference type="Gene3D" id="3.40.30.10">
    <property type="entry name" value="Glutaredoxin"/>
    <property type="match status" value="1"/>
</dbReference>